<organism evidence="1 2">
    <name type="scientific">Marinomonas maritima</name>
    <dbReference type="NCBI Taxonomy" id="2940935"/>
    <lineage>
        <taxon>Bacteria</taxon>
        <taxon>Pseudomonadati</taxon>
        <taxon>Pseudomonadota</taxon>
        <taxon>Gammaproteobacteria</taxon>
        <taxon>Oceanospirillales</taxon>
        <taxon>Oceanospirillaceae</taxon>
        <taxon>Marinomonas</taxon>
    </lineage>
</organism>
<gene>
    <name evidence="1" type="ORF">M3I01_017955</name>
</gene>
<proteinExistence type="predicted"/>
<name>A0ABT5WIV4_9GAMM</name>
<dbReference type="Proteomes" id="UP001139522">
    <property type="component" value="Unassembled WGS sequence"/>
</dbReference>
<evidence type="ECO:0000313" key="2">
    <source>
        <dbReference type="Proteomes" id="UP001139522"/>
    </source>
</evidence>
<comment type="caution">
    <text evidence="1">The sequence shown here is derived from an EMBL/GenBank/DDBJ whole genome shotgun (WGS) entry which is preliminary data.</text>
</comment>
<dbReference type="RefSeq" id="WP_275565228.1">
    <property type="nucleotide sequence ID" value="NZ_JAMZEG020000005.1"/>
</dbReference>
<accession>A0ABT5WIV4</accession>
<keyword evidence="2" id="KW-1185">Reference proteome</keyword>
<evidence type="ECO:0008006" key="3">
    <source>
        <dbReference type="Google" id="ProtNLM"/>
    </source>
</evidence>
<reference evidence="1" key="1">
    <citation type="submission" date="2023-01" db="EMBL/GenBank/DDBJ databases">
        <title>Psychroserpens sp. MSW6 and Marinomonas sp. RSW2, isolated from seawater.</title>
        <authorList>
            <person name="Kristyanto S."/>
            <person name="Jung J."/>
            <person name="Kim J.M."/>
            <person name="Jeon C.O."/>
        </authorList>
    </citation>
    <scope>NUCLEOTIDE SEQUENCE</scope>
    <source>
        <strain evidence="1">RSW2</strain>
    </source>
</reference>
<evidence type="ECO:0000313" key="1">
    <source>
        <dbReference type="EMBL" id="MDE8604748.1"/>
    </source>
</evidence>
<protein>
    <recommendedName>
        <fullName evidence="3">SnoaL-like domain-containing protein</fullName>
    </recommendedName>
</protein>
<dbReference type="EMBL" id="JAMZEG020000005">
    <property type="protein sequence ID" value="MDE8604748.1"/>
    <property type="molecule type" value="Genomic_DNA"/>
</dbReference>
<sequence length="179" mass="20089">MGSIIETQKRQICQYIYAKDGNRPHLLKEAFTDSASLKMILKTENIAFPSNTLGLNEISEVLVRKFGQTYENVYTFCVSDSLTSDKNALSCDWLVCMTEKDGGAVRVGNGSYDWVFNDEPVPLADHLTITIEQMVLLSPDYASQILDWVGVLPYPWCDVASLFQSMPPLAPLSPIRDRM</sequence>